<dbReference type="EMBL" id="HBEM01031105">
    <property type="protein sequence ID" value="CAD8462235.1"/>
    <property type="molecule type" value="Transcribed_RNA"/>
</dbReference>
<feature type="region of interest" description="Disordered" evidence="1">
    <location>
        <begin position="127"/>
        <end position="148"/>
    </location>
</feature>
<keyword evidence="2" id="KW-1133">Transmembrane helix</keyword>
<keyword evidence="2" id="KW-0472">Membrane</keyword>
<accession>A0A7S0DTD5</accession>
<feature type="compositionally biased region" description="Basic and acidic residues" evidence="1">
    <location>
        <begin position="127"/>
        <end position="145"/>
    </location>
</feature>
<dbReference type="AlphaFoldDB" id="A0A7S0DTD5"/>
<protein>
    <submittedName>
        <fullName evidence="3">Uncharacterized protein</fullName>
    </submittedName>
</protein>
<evidence type="ECO:0000256" key="2">
    <source>
        <dbReference type="SAM" id="Phobius"/>
    </source>
</evidence>
<evidence type="ECO:0000313" key="3">
    <source>
        <dbReference type="EMBL" id="CAD8462235.1"/>
    </source>
</evidence>
<proteinExistence type="predicted"/>
<organism evidence="3">
    <name type="scientific">Amorphochlora amoebiformis</name>
    <dbReference type="NCBI Taxonomy" id="1561963"/>
    <lineage>
        <taxon>Eukaryota</taxon>
        <taxon>Sar</taxon>
        <taxon>Rhizaria</taxon>
        <taxon>Cercozoa</taxon>
        <taxon>Chlorarachniophyceae</taxon>
        <taxon>Amorphochlora</taxon>
    </lineage>
</organism>
<evidence type="ECO:0000256" key="1">
    <source>
        <dbReference type="SAM" id="MobiDB-lite"/>
    </source>
</evidence>
<sequence length="248" mass="27347">MALADVMPLFDPVVVLLAAPLVAWALMAVYWIMNKREAYAKRLPSAKGILGELKKRDGKATESACYSLLIKKLELCYQGRAVSLNADKELDVMKARKLALDVLGDIIRELSSTYALALEQKKGETESKVTDLEQKKGKSESKVTDDEREEEFDEAEFLGVIEKLTVAAVPMLLTEIHSGDGTWQTFYRKNHKGSGYLIARKEFLLTRLSTGKDLEAIIAQVLRVAGGDTPGALTSDALKDAIKEAAQR</sequence>
<reference evidence="3" key="1">
    <citation type="submission" date="2021-01" db="EMBL/GenBank/DDBJ databases">
        <authorList>
            <person name="Corre E."/>
            <person name="Pelletier E."/>
            <person name="Niang G."/>
            <person name="Scheremetjew M."/>
            <person name="Finn R."/>
            <person name="Kale V."/>
            <person name="Holt S."/>
            <person name="Cochrane G."/>
            <person name="Meng A."/>
            <person name="Brown T."/>
            <person name="Cohen L."/>
        </authorList>
    </citation>
    <scope>NUCLEOTIDE SEQUENCE</scope>
    <source>
        <strain evidence="3">CCMP2058</strain>
    </source>
</reference>
<keyword evidence="2" id="KW-0812">Transmembrane</keyword>
<name>A0A7S0DTD5_9EUKA</name>
<gene>
    <name evidence="3" type="ORF">LAMO00422_LOCUS21195</name>
</gene>
<feature type="transmembrane region" description="Helical" evidence="2">
    <location>
        <begin position="12"/>
        <end position="33"/>
    </location>
</feature>